<keyword evidence="3" id="KW-1185">Reference proteome</keyword>
<dbReference type="AlphaFoldDB" id="A0A100WIN8"/>
<feature type="region of interest" description="Disordered" evidence="1">
    <location>
        <begin position="93"/>
        <end position="124"/>
    </location>
</feature>
<sequence length="689" mass="72230">MKFTRPDQLPETAAELTALAEQAKAEINVFQARRSAGEFTLTGDETPEQKAQIKADIERLEYLTANFSEINGLATAAEAEEKGAAERLDAALAAAEAATKPKPAPEPEAPAKPAEEAPAEVPAEAVAEVVAEAEQATAEAAAPAAVTAAAPAAPVSFKGAAPAGDTPKPEVDEKVRKPFLLASTAPNFAQHDGKPVDTSVIAAGIANGQGEFTGLRDGVPTVLATMQRPEGKVYETHDEFLAELDRVTAEINGGKFAGQAADAKALVAAGGWCAPSEQQYGFDPTQPAVGLLSFPGMSLPRGGIIIPSEPDFTSLQTGFHFTEAQLEAVDGGGQPTAIKTIVEVPCPPEMTEYRLEAIGWGVKAGILQKRAWPELIKKFLDEFLVAHQQRISAKSLIKVLALSSAAKVVPTDAVLGATGSILNGLHQRARNIQIRTRKTTIGGIAPIWFRDVLRADLANRDGLDGLDVTDADVDRWLASRDIYLQYEGTWQSLTARQPGHYDTSWWPGSVDVVLFPAGAFWRALDNVLTVGAMYDIDMLTKNRQLLGFVEDEFQVGIRPSDVGSSHLIRVPLCVNGAVGARESIDCSGPYADTVTKTVTTTGGPTGGNFTLKFSANGTPSGTIAYNASAATVDTTLTAIDDNVTAAGDIVTAGGALPTAVTVTYPARLGDLQVGTNGLTGGTSPTVVVS</sequence>
<evidence type="ECO:0000256" key="1">
    <source>
        <dbReference type="SAM" id="MobiDB-lite"/>
    </source>
</evidence>
<organism evidence="2 3">
    <name type="scientific">Mycolicibacterium canariasense</name>
    <name type="common">Mycobacterium canariasense</name>
    <dbReference type="NCBI Taxonomy" id="228230"/>
    <lineage>
        <taxon>Bacteria</taxon>
        <taxon>Bacillati</taxon>
        <taxon>Actinomycetota</taxon>
        <taxon>Actinomycetes</taxon>
        <taxon>Mycobacteriales</taxon>
        <taxon>Mycobacteriaceae</taxon>
        <taxon>Mycolicibacterium</taxon>
    </lineage>
</organism>
<reference evidence="3" key="1">
    <citation type="journal article" date="2016" name="Genome Announc.">
        <title>Draft Genome Sequences of Five Rapidly Growing Mycobacterium Species, M. thermoresistibile, M. fortuitum subsp. acetamidolyticum, M. canariasense, M. brisbanense, and M. novocastrense.</title>
        <authorList>
            <person name="Katahira K."/>
            <person name="Ogura Y."/>
            <person name="Gotoh Y."/>
            <person name="Hayashi T."/>
        </authorList>
    </citation>
    <scope>NUCLEOTIDE SEQUENCE [LARGE SCALE GENOMIC DNA]</scope>
    <source>
        <strain evidence="3">JCM15298</strain>
    </source>
</reference>
<dbReference type="Proteomes" id="UP000069443">
    <property type="component" value="Unassembled WGS sequence"/>
</dbReference>
<dbReference type="STRING" id="228230.RMCC_5771"/>
<reference evidence="3" key="2">
    <citation type="submission" date="2016-02" db="EMBL/GenBank/DDBJ databases">
        <title>Draft genome sequence of five rapidly growing Mycobacterium species.</title>
        <authorList>
            <person name="Katahira K."/>
            <person name="Gotou Y."/>
            <person name="Iida K."/>
            <person name="Ogura Y."/>
            <person name="Hayashi T."/>
        </authorList>
    </citation>
    <scope>NUCLEOTIDE SEQUENCE [LARGE SCALE GENOMIC DNA]</scope>
    <source>
        <strain evidence="3">JCM15298</strain>
    </source>
</reference>
<dbReference type="NCBIfam" id="NF033847">
    <property type="entry name" value="MCP_Sipho"/>
    <property type="match status" value="1"/>
</dbReference>
<dbReference type="InterPro" id="IPR047790">
    <property type="entry name" value="MCP_Sipho"/>
</dbReference>
<dbReference type="RefSeq" id="WP_064961402.1">
    <property type="nucleotide sequence ID" value="NZ_BCSY01000111.1"/>
</dbReference>
<name>A0A100WIN8_MYCCR</name>
<comment type="caution">
    <text evidence="2">The sequence shown here is derived from an EMBL/GenBank/DDBJ whole genome shotgun (WGS) entry which is preliminary data.</text>
</comment>
<evidence type="ECO:0000313" key="2">
    <source>
        <dbReference type="EMBL" id="GAS98806.1"/>
    </source>
</evidence>
<accession>A0A100WIN8</accession>
<protein>
    <submittedName>
        <fullName evidence="2">Gp10</fullName>
    </submittedName>
</protein>
<proteinExistence type="predicted"/>
<gene>
    <name evidence="2" type="ORF">RMCC_5771</name>
</gene>
<evidence type="ECO:0000313" key="3">
    <source>
        <dbReference type="Proteomes" id="UP000069443"/>
    </source>
</evidence>
<dbReference type="EMBL" id="BCSY01000111">
    <property type="protein sequence ID" value="GAS98806.1"/>
    <property type="molecule type" value="Genomic_DNA"/>
</dbReference>